<sequence>MAKKAFSEKGIEDIPSFSIGLTPDEATQWGPISEVCAQFENEYFQKQSSARVEKNNAAGSEVPQGDKEVENHVEVPYEMIKEKEGANLEDPKRNNSMKNSELDLGKGRMELRSRRGKAAEDLKASYMARIIDS</sequence>
<evidence type="ECO:0000313" key="3">
    <source>
        <dbReference type="Proteomes" id="UP001152523"/>
    </source>
</evidence>
<evidence type="ECO:0000313" key="2">
    <source>
        <dbReference type="EMBL" id="CAH9129997.1"/>
    </source>
</evidence>
<dbReference type="Proteomes" id="UP001152523">
    <property type="component" value="Unassembled WGS sequence"/>
</dbReference>
<feature type="non-terminal residue" evidence="2">
    <location>
        <position position="133"/>
    </location>
</feature>
<dbReference type="AlphaFoldDB" id="A0AAV0F3E5"/>
<comment type="caution">
    <text evidence="2">The sequence shown here is derived from an EMBL/GenBank/DDBJ whole genome shotgun (WGS) entry which is preliminary data.</text>
</comment>
<proteinExistence type="predicted"/>
<feature type="compositionally biased region" description="Basic and acidic residues" evidence="1">
    <location>
        <begin position="64"/>
        <end position="93"/>
    </location>
</feature>
<protein>
    <submittedName>
        <fullName evidence="2">Uncharacterized protein</fullName>
    </submittedName>
</protein>
<keyword evidence="3" id="KW-1185">Reference proteome</keyword>
<name>A0AAV0F3E5_9ASTE</name>
<feature type="region of interest" description="Disordered" evidence="1">
    <location>
        <begin position="50"/>
        <end position="118"/>
    </location>
</feature>
<evidence type="ECO:0000256" key="1">
    <source>
        <dbReference type="SAM" id="MobiDB-lite"/>
    </source>
</evidence>
<gene>
    <name evidence="2" type="ORF">CEPIT_LOCUS30285</name>
</gene>
<dbReference type="EMBL" id="CAMAPF010000958">
    <property type="protein sequence ID" value="CAH9129997.1"/>
    <property type="molecule type" value="Genomic_DNA"/>
</dbReference>
<reference evidence="2" key="1">
    <citation type="submission" date="2022-07" db="EMBL/GenBank/DDBJ databases">
        <authorList>
            <person name="Macas J."/>
            <person name="Novak P."/>
            <person name="Neumann P."/>
        </authorList>
    </citation>
    <scope>NUCLEOTIDE SEQUENCE</scope>
</reference>
<organism evidence="2 3">
    <name type="scientific">Cuscuta epithymum</name>
    <dbReference type="NCBI Taxonomy" id="186058"/>
    <lineage>
        <taxon>Eukaryota</taxon>
        <taxon>Viridiplantae</taxon>
        <taxon>Streptophyta</taxon>
        <taxon>Embryophyta</taxon>
        <taxon>Tracheophyta</taxon>
        <taxon>Spermatophyta</taxon>
        <taxon>Magnoliopsida</taxon>
        <taxon>eudicotyledons</taxon>
        <taxon>Gunneridae</taxon>
        <taxon>Pentapetalae</taxon>
        <taxon>asterids</taxon>
        <taxon>lamiids</taxon>
        <taxon>Solanales</taxon>
        <taxon>Convolvulaceae</taxon>
        <taxon>Cuscuteae</taxon>
        <taxon>Cuscuta</taxon>
        <taxon>Cuscuta subgen. Cuscuta</taxon>
    </lineage>
</organism>
<accession>A0AAV0F3E5</accession>
<feature type="compositionally biased region" description="Basic and acidic residues" evidence="1">
    <location>
        <begin position="100"/>
        <end position="118"/>
    </location>
</feature>